<accession>A0A6G1H015</accession>
<dbReference type="Pfam" id="PF02230">
    <property type="entry name" value="Abhydrolase_2"/>
    <property type="match status" value="1"/>
</dbReference>
<gene>
    <name evidence="3" type="ORF">K402DRAFT_421039</name>
</gene>
<evidence type="ECO:0000256" key="1">
    <source>
        <dbReference type="ARBA" id="ARBA00006499"/>
    </source>
</evidence>
<dbReference type="Gene3D" id="3.40.50.1820">
    <property type="entry name" value="alpha/beta hydrolase"/>
    <property type="match status" value="1"/>
</dbReference>
<keyword evidence="3" id="KW-0378">Hydrolase</keyword>
<dbReference type="OrthoDB" id="437457at2759"/>
<dbReference type="GO" id="GO:0052689">
    <property type="term" value="F:carboxylic ester hydrolase activity"/>
    <property type="evidence" value="ECO:0007669"/>
    <property type="project" value="TreeGrafter"/>
</dbReference>
<dbReference type="InterPro" id="IPR029058">
    <property type="entry name" value="AB_hydrolase_fold"/>
</dbReference>
<dbReference type="SUPFAM" id="SSF53474">
    <property type="entry name" value="alpha/beta-Hydrolases"/>
    <property type="match status" value="1"/>
</dbReference>
<dbReference type="AlphaFoldDB" id="A0A6G1H015"/>
<name>A0A6G1H015_9PEZI</name>
<dbReference type="GO" id="GO:0005737">
    <property type="term" value="C:cytoplasm"/>
    <property type="evidence" value="ECO:0007669"/>
    <property type="project" value="TreeGrafter"/>
</dbReference>
<dbReference type="PANTHER" id="PTHR10655:SF67">
    <property type="entry name" value="PHOSPHOLIPASE_CARBOXYLESTERASE SUPERFAMILY (AFU_ORTHOLOGUE AFUA_5G09340)"/>
    <property type="match status" value="1"/>
</dbReference>
<evidence type="ECO:0000313" key="3">
    <source>
        <dbReference type="EMBL" id="KAF1986563.1"/>
    </source>
</evidence>
<dbReference type="InterPro" id="IPR050565">
    <property type="entry name" value="LYPA1-2/EST-like"/>
</dbReference>
<keyword evidence="4" id="KW-1185">Reference proteome</keyword>
<organism evidence="3 4">
    <name type="scientific">Aulographum hederae CBS 113979</name>
    <dbReference type="NCBI Taxonomy" id="1176131"/>
    <lineage>
        <taxon>Eukaryota</taxon>
        <taxon>Fungi</taxon>
        <taxon>Dikarya</taxon>
        <taxon>Ascomycota</taxon>
        <taxon>Pezizomycotina</taxon>
        <taxon>Dothideomycetes</taxon>
        <taxon>Pleosporomycetidae</taxon>
        <taxon>Aulographales</taxon>
        <taxon>Aulographaceae</taxon>
    </lineage>
</organism>
<comment type="similarity">
    <text evidence="1">Belongs to the AB hydrolase superfamily. AB hydrolase 2 family.</text>
</comment>
<reference evidence="3" key="1">
    <citation type="journal article" date="2020" name="Stud. Mycol.">
        <title>101 Dothideomycetes genomes: a test case for predicting lifestyles and emergence of pathogens.</title>
        <authorList>
            <person name="Haridas S."/>
            <person name="Albert R."/>
            <person name="Binder M."/>
            <person name="Bloem J."/>
            <person name="Labutti K."/>
            <person name="Salamov A."/>
            <person name="Andreopoulos B."/>
            <person name="Baker S."/>
            <person name="Barry K."/>
            <person name="Bills G."/>
            <person name="Bluhm B."/>
            <person name="Cannon C."/>
            <person name="Castanera R."/>
            <person name="Culley D."/>
            <person name="Daum C."/>
            <person name="Ezra D."/>
            <person name="Gonzalez J."/>
            <person name="Henrissat B."/>
            <person name="Kuo A."/>
            <person name="Liang C."/>
            <person name="Lipzen A."/>
            <person name="Lutzoni F."/>
            <person name="Magnuson J."/>
            <person name="Mondo S."/>
            <person name="Nolan M."/>
            <person name="Ohm R."/>
            <person name="Pangilinan J."/>
            <person name="Park H.-J."/>
            <person name="Ramirez L."/>
            <person name="Alfaro M."/>
            <person name="Sun H."/>
            <person name="Tritt A."/>
            <person name="Yoshinaga Y."/>
            <person name="Zwiers L.-H."/>
            <person name="Turgeon B."/>
            <person name="Goodwin S."/>
            <person name="Spatafora J."/>
            <person name="Crous P."/>
            <person name="Grigoriev I."/>
        </authorList>
    </citation>
    <scope>NUCLEOTIDE SEQUENCE</scope>
    <source>
        <strain evidence="3">CBS 113979</strain>
    </source>
</reference>
<dbReference type="GO" id="GO:0008474">
    <property type="term" value="F:palmitoyl-(protein) hydrolase activity"/>
    <property type="evidence" value="ECO:0007669"/>
    <property type="project" value="TreeGrafter"/>
</dbReference>
<dbReference type="PANTHER" id="PTHR10655">
    <property type="entry name" value="LYSOPHOSPHOLIPASE-RELATED"/>
    <property type="match status" value="1"/>
</dbReference>
<sequence>MPGRLPTAEDFPPNITASIVPAPSNHPPTNILVLLHGLGDTNASFTSLGRQLNLPETACISLQAPKPLPFGLGGSLWGDEIIFDEKTGEIDLDSGCRDSTRMVLDHIIRNILIEKCGYKPRNIMLFGLGQGGMVGLNVAVEMGMEELAGVVSIGGPLPSHAALAPIDKKFKTPVILCKGNKDSKVSPADVQRIKDTFAATEIQEWKKTGDGMPTNREEMLPIMQLFARRLLSMRGIPEGSVEFS</sequence>
<proteinExistence type="inferred from homology"/>
<evidence type="ECO:0000259" key="2">
    <source>
        <dbReference type="Pfam" id="PF02230"/>
    </source>
</evidence>
<dbReference type="EMBL" id="ML977156">
    <property type="protein sequence ID" value="KAF1986563.1"/>
    <property type="molecule type" value="Genomic_DNA"/>
</dbReference>
<dbReference type="Proteomes" id="UP000800041">
    <property type="component" value="Unassembled WGS sequence"/>
</dbReference>
<evidence type="ECO:0000313" key="4">
    <source>
        <dbReference type="Proteomes" id="UP000800041"/>
    </source>
</evidence>
<protein>
    <submittedName>
        <fullName evidence="3">Alpha/beta-hydrolase</fullName>
    </submittedName>
</protein>
<feature type="domain" description="Phospholipase/carboxylesterase/thioesterase" evidence="2">
    <location>
        <begin position="24"/>
        <end position="226"/>
    </location>
</feature>
<dbReference type="InterPro" id="IPR003140">
    <property type="entry name" value="PLipase/COase/thioEstase"/>
</dbReference>